<feature type="transmembrane region" description="Helical" evidence="2">
    <location>
        <begin position="366"/>
        <end position="387"/>
    </location>
</feature>
<dbReference type="PANTHER" id="PTHR34502">
    <property type="entry name" value="DUF6594 DOMAIN-CONTAINING PROTEIN-RELATED"/>
    <property type="match status" value="1"/>
</dbReference>
<evidence type="ECO:0000259" key="3">
    <source>
        <dbReference type="Pfam" id="PF20237"/>
    </source>
</evidence>
<dbReference type="Proteomes" id="UP000254866">
    <property type="component" value="Unassembled WGS sequence"/>
</dbReference>
<protein>
    <recommendedName>
        <fullName evidence="3">DUF6594 domain-containing protein</fullName>
    </recommendedName>
</protein>
<name>A0A370TND0_9HELO</name>
<dbReference type="InterPro" id="IPR046529">
    <property type="entry name" value="DUF6594"/>
</dbReference>
<keyword evidence="2" id="KW-0472">Membrane</keyword>
<keyword evidence="5" id="KW-1185">Reference proteome</keyword>
<feature type="region of interest" description="Disordered" evidence="1">
    <location>
        <begin position="45"/>
        <end position="87"/>
    </location>
</feature>
<organism evidence="4 5">
    <name type="scientific">Venustampulla echinocandica</name>
    <dbReference type="NCBI Taxonomy" id="2656787"/>
    <lineage>
        <taxon>Eukaryota</taxon>
        <taxon>Fungi</taxon>
        <taxon>Dikarya</taxon>
        <taxon>Ascomycota</taxon>
        <taxon>Pezizomycotina</taxon>
        <taxon>Leotiomycetes</taxon>
        <taxon>Helotiales</taxon>
        <taxon>Pleuroascaceae</taxon>
        <taxon>Venustampulla</taxon>
    </lineage>
</organism>
<evidence type="ECO:0000313" key="4">
    <source>
        <dbReference type="EMBL" id="RDL37022.1"/>
    </source>
</evidence>
<comment type="caution">
    <text evidence="4">The sequence shown here is derived from an EMBL/GenBank/DDBJ whole genome shotgun (WGS) entry which is preliminary data.</text>
</comment>
<dbReference type="EMBL" id="NPIC01000003">
    <property type="protein sequence ID" value="RDL37022.1"/>
    <property type="molecule type" value="Genomic_DNA"/>
</dbReference>
<feature type="domain" description="DUF6594" evidence="3">
    <location>
        <begin position="142"/>
        <end position="401"/>
    </location>
</feature>
<keyword evidence="2" id="KW-0812">Transmembrane</keyword>
<evidence type="ECO:0000313" key="5">
    <source>
        <dbReference type="Proteomes" id="UP000254866"/>
    </source>
</evidence>
<feature type="compositionally biased region" description="Polar residues" evidence="1">
    <location>
        <begin position="63"/>
        <end position="80"/>
    </location>
</feature>
<keyword evidence="2" id="KW-1133">Transmembrane helix</keyword>
<dbReference type="GeneID" id="43597304"/>
<feature type="transmembrane region" description="Helical" evidence="2">
    <location>
        <begin position="341"/>
        <end position="361"/>
    </location>
</feature>
<dbReference type="PANTHER" id="PTHR34502:SF3">
    <property type="entry name" value="DUF6594 DOMAIN-CONTAINING PROTEIN"/>
    <property type="match status" value="1"/>
</dbReference>
<sequence>MAVPRPSSAPIPEQVSAPILRRYAYTPSLDSAYRKETPFVVDMGIEVSEDGPRQRRGAAVEVESSSQEPNPILTPSSSNGEGDGDTTADLAAKLSSIQQLLAKLPWPPFSNRADGTRDASSNEEYCAKVKYDKLEEYMLGIPRLAALQDSNDSFCMARRFGYAGMRVVLHKAMVLDQLLKKLHQLDVSDNADDSLRYRLSSGEYYEGRPGWDAAQNKLMQEIETKLTGYWDFWLKYVDVRALAQVPEHNHRSVLNWLETYQPIYEGEEDFLFVIDDLVAAKRDGGATKHTSKIDELIDANMHKIPRGLLNLLFRDKNQDKKSEDGQIHHLTSARLVITGRFIVAIIAVITMLMPILLMFLLDLRKVIMASIVASFVVIFMTLTILVVDVTADNLFLCIAGYEILNPAKYGDNADTKE</sequence>
<dbReference type="Pfam" id="PF20237">
    <property type="entry name" value="DUF6594"/>
    <property type="match status" value="1"/>
</dbReference>
<proteinExistence type="predicted"/>
<reference evidence="4 5" key="1">
    <citation type="journal article" date="2018" name="IMA Fungus">
        <title>IMA Genome-F 9: Draft genome sequence of Annulohypoxylon stygium, Aspergillus mulundensis, Berkeleyomyces basicola (syn. Thielaviopsis basicola), Ceratocystis smalleyi, two Cercospora beticola strains, Coleophoma cylindrospora, Fusarium fracticaudum, Phialophora cf. hyalina, and Morchella septimelata.</title>
        <authorList>
            <person name="Wingfield B.D."/>
            <person name="Bills G.F."/>
            <person name="Dong Y."/>
            <person name="Huang W."/>
            <person name="Nel W.J."/>
            <person name="Swalarsk-Parry B.S."/>
            <person name="Vaghefi N."/>
            <person name="Wilken P.M."/>
            <person name="An Z."/>
            <person name="de Beer Z.W."/>
            <person name="De Vos L."/>
            <person name="Chen L."/>
            <person name="Duong T.A."/>
            <person name="Gao Y."/>
            <person name="Hammerbacher A."/>
            <person name="Kikkert J.R."/>
            <person name="Li Y."/>
            <person name="Li H."/>
            <person name="Li K."/>
            <person name="Li Q."/>
            <person name="Liu X."/>
            <person name="Ma X."/>
            <person name="Naidoo K."/>
            <person name="Pethybridge S.J."/>
            <person name="Sun J."/>
            <person name="Steenkamp E.T."/>
            <person name="van der Nest M.A."/>
            <person name="van Wyk S."/>
            <person name="Wingfield M.J."/>
            <person name="Xiong C."/>
            <person name="Yue Q."/>
            <person name="Zhang X."/>
        </authorList>
    </citation>
    <scope>NUCLEOTIDE SEQUENCE [LARGE SCALE GENOMIC DNA]</scope>
    <source>
        <strain evidence="4 5">BP 5553</strain>
    </source>
</reference>
<evidence type="ECO:0000256" key="2">
    <source>
        <dbReference type="SAM" id="Phobius"/>
    </source>
</evidence>
<accession>A0A370TND0</accession>
<dbReference type="OrthoDB" id="3533814at2759"/>
<dbReference type="RefSeq" id="XP_031869678.1">
    <property type="nucleotide sequence ID" value="XM_032013078.1"/>
</dbReference>
<evidence type="ECO:0000256" key="1">
    <source>
        <dbReference type="SAM" id="MobiDB-lite"/>
    </source>
</evidence>
<gene>
    <name evidence="4" type="ORF">BP5553_04455</name>
</gene>
<dbReference type="AlphaFoldDB" id="A0A370TND0"/>